<accession>A0A067P485</accession>
<gene>
    <name evidence="3" type="ORF">PLEOSDRAFT_1101670</name>
</gene>
<protein>
    <recommendedName>
        <fullName evidence="2">RecA family profile 1 domain-containing protein</fullName>
    </recommendedName>
</protein>
<dbReference type="InParanoid" id="A0A067P485"/>
<dbReference type="GO" id="GO:0005524">
    <property type="term" value="F:ATP binding"/>
    <property type="evidence" value="ECO:0007669"/>
    <property type="project" value="InterPro"/>
</dbReference>
<dbReference type="SUPFAM" id="SSF52540">
    <property type="entry name" value="P-loop containing nucleoside triphosphate hydrolases"/>
    <property type="match status" value="1"/>
</dbReference>
<evidence type="ECO:0000259" key="2">
    <source>
        <dbReference type="PROSITE" id="PS50162"/>
    </source>
</evidence>
<dbReference type="PROSITE" id="PS50162">
    <property type="entry name" value="RECA_2"/>
    <property type="match status" value="1"/>
</dbReference>
<dbReference type="GO" id="GO:0005657">
    <property type="term" value="C:replication fork"/>
    <property type="evidence" value="ECO:0007669"/>
    <property type="project" value="InterPro"/>
</dbReference>
<dbReference type="PANTHER" id="PTHR46644:SF2">
    <property type="entry name" value="DNA REPAIR PROTEIN XRCC2"/>
    <property type="match status" value="1"/>
</dbReference>
<dbReference type="InterPro" id="IPR020588">
    <property type="entry name" value="RecA_ATP-bd"/>
</dbReference>
<name>A0A067P485_PLEO1</name>
<dbReference type="EMBL" id="KL198006">
    <property type="protein sequence ID" value="KDQ30686.1"/>
    <property type="molecule type" value="Genomic_DNA"/>
</dbReference>
<evidence type="ECO:0000313" key="4">
    <source>
        <dbReference type="Proteomes" id="UP000027073"/>
    </source>
</evidence>
<dbReference type="HOGENOM" id="CLU_060999_1_0_1"/>
<dbReference type="GO" id="GO:0061982">
    <property type="term" value="P:meiosis I cell cycle process"/>
    <property type="evidence" value="ECO:0007669"/>
    <property type="project" value="UniProtKB-ARBA"/>
</dbReference>
<dbReference type="GO" id="GO:0042148">
    <property type="term" value="P:DNA strand invasion"/>
    <property type="evidence" value="ECO:0007669"/>
    <property type="project" value="TreeGrafter"/>
</dbReference>
<proteinExistence type="predicted"/>
<evidence type="ECO:0000313" key="3">
    <source>
        <dbReference type="EMBL" id="KDQ30686.1"/>
    </source>
</evidence>
<dbReference type="GO" id="GO:0000724">
    <property type="term" value="P:double-strand break repair via homologous recombination"/>
    <property type="evidence" value="ECO:0007669"/>
    <property type="project" value="InterPro"/>
</dbReference>
<dbReference type="InterPro" id="IPR030547">
    <property type="entry name" value="XRCC2"/>
</dbReference>
<dbReference type="AlphaFoldDB" id="A0A067P485"/>
<dbReference type="GO" id="GO:0140664">
    <property type="term" value="F:ATP-dependent DNA damage sensor activity"/>
    <property type="evidence" value="ECO:0007669"/>
    <property type="project" value="InterPro"/>
</dbReference>
<dbReference type="GO" id="GO:0005815">
    <property type="term" value="C:microtubule organizing center"/>
    <property type="evidence" value="ECO:0007669"/>
    <property type="project" value="TreeGrafter"/>
</dbReference>
<sequence>MSKAAQTLLEEIHSESLQVLLASLRPHSGLSEVAHADTISTSSSAVDTSPSSTFRLGNVVEIQGPSASGKSHLVYHLVSHCIIPPEYEDCALGGWGKAAMVFDSDNTFSIARVKQILLKRLESRFATQPHLWTAEWRSDIVEKCLDHLHIFKPSSSIQLAATLRNLPAYHTDNLPHTDIGVLAVDSINAFYWMDRFIVEHPSSSGKASKATVNPFQHVISSLRALHAAYRPLILLTSWLIGPNQSSSNCTSDRQHPSIYADPRHQLRSTTPMPSGTITHRVTMSVIPAPQPLTSADPKWPSPQFACSIQKPGHDSVGRFMLQINDGVDCRLPEGQKFLVSVC</sequence>
<dbReference type="GO" id="GO:0000400">
    <property type="term" value="F:four-way junction DNA binding"/>
    <property type="evidence" value="ECO:0007669"/>
    <property type="project" value="TreeGrafter"/>
</dbReference>
<organism evidence="3 4">
    <name type="scientific">Pleurotus ostreatus (strain PC15)</name>
    <name type="common">Oyster mushroom</name>
    <dbReference type="NCBI Taxonomy" id="1137138"/>
    <lineage>
        <taxon>Eukaryota</taxon>
        <taxon>Fungi</taxon>
        <taxon>Dikarya</taxon>
        <taxon>Basidiomycota</taxon>
        <taxon>Agaricomycotina</taxon>
        <taxon>Agaricomycetes</taxon>
        <taxon>Agaricomycetidae</taxon>
        <taxon>Agaricales</taxon>
        <taxon>Pleurotineae</taxon>
        <taxon>Pleurotaceae</taxon>
        <taxon>Pleurotus</taxon>
    </lineage>
</organism>
<evidence type="ECO:0000256" key="1">
    <source>
        <dbReference type="SAM" id="MobiDB-lite"/>
    </source>
</evidence>
<dbReference type="PANTHER" id="PTHR46644">
    <property type="entry name" value="DNA REPAIR PROTEIN XRCC2"/>
    <property type="match status" value="1"/>
</dbReference>
<dbReference type="Proteomes" id="UP000027073">
    <property type="component" value="Unassembled WGS sequence"/>
</dbReference>
<dbReference type="STRING" id="1137138.A0A067P485"/>
<dbReference type="VEuPathDB" id="FungiDB:PLEOSDRAFT_1101670"/>
<feature type="region of interest" description="Disordered" evidence="1">
    <location>
        <begin position="246"/>
        <end position="273"/>
    </location>
</feature>
<dbReference type="GO" id="GO:0033063">
    <property type="term" value="C:Rad51B-Rad51C-Rad51D-XRCC2 complex"/>
    <property type="evidence" value="ECO:0007669"/>
    <property type="project" value="InterPro"/>
</dbReference>
<feature type="domain" description="RecA family profile 1" evidence="2">
    <location>
        <begin position="35"/>
        <end position="245"/>
    </location>
</feature>
<reference evidence="4" key="1">
    <citation type="journal article" date="2014" name="Proc. Natl. Acad. Sci. U.S.A.">
        <title>Extensive sampling of basidiomycete genomes demonstrates inadequacy of the white-rot/brown-rot paradigm for wood decay fungi.</title>
        <authorList>
            <person name="Riley R."/>
            <person name="Salamov A.A."/>
            <person name="Brown D.W."/>
            <person name="Nagy L.G."/>
            <person name="Floudas D."/>
            <person name="Held B.W."/>
            <person name="Levasseur A."/>
            <person name="Lombard V."/>
            <person name="Morin E."/>
            <person name="Otillar R."/>
            <person name="Lindquist E.A."/>
            <person name="Sun H."/>
            <person name="LaButti K.M."/>
            <person name="Schmutz J."/>
            <person name="Jabbour D."/>
            <person name="Luo H."/>
            <person name="Baker S.E."/>
            <person name="Pisabarro A.G."/>
            <person name="Walton J.D."/>
            <person name="Blanchette R.A."/>
            <person name="Henrissat B."/>
            <person name="Martin F."/>
            <person name="Cullen D."/>
            <person name="Hibbett D.S."/>
            <person name="Grigoriev I.V."/>
        </authorList>
    </citation>
    <scope>NUCLEOTIDE SEQUENCE [LARGE SCALE GENOMIC DNA]</scope>
    <source>
        <strain evidence="4">PC15</strain>
    </source>
</reference>
<dbReference type="CDD" id="cd19490">
    <property type="entry name" value="XRCC2"/>
    <property type="match status" value="1"/>
</dbReference>
<dbReference type="InterPro" id="IPR027417">
    <property type="entry name" value="P-loop_NTPase"/>
</dbReference>
<dbReference type="OrthoDB" id="420422at2759"/>
<dbReference type="Gene3D" id="3.40.50.300">
    <property type="entry name" value="P-loop containing nucleotide triphosphate hydrolases"/>
    <property type="match status" value="1"/>
</dbReference>